<comment type="function">
    <text evidence="2">Functions as a ribosomal silencing factor. Interacts with ribosomal protein uL14 (rplN), blocking formation of intersubunit bridge B8. Prevents association of the 30S and 50S ribosomal subunits and the formation of functional ribosomes, thus repressing translation.</text>
</comment>
<dbReference type="GO" id="GO:0043023">
    <property type="term" value="F:ribosomal large subunit binding"/>
    <property type="evidence" value="ECO:0007669"/>
    <property type="project" value="TreeGrafter"/>
</dbReference>
<keyword evidence="4" id="KW-1185">Reference proteome</keyword>
<dbReference type="GO" id="GO:0090071">
    <property type="term" value="P:negative regulation of ribosome biogenesis"/>
    <property type="evidence" value="ECO:0007669"/>
    <property type="project" value="UniProtKB-UniRule"/>
</dbReference>
<gene>
    <name evidence="2" type="primary">rsfS</name>
    <name evidence="3" type="ORF">SAMN02745728_01721</name>
</gene>
<comment type="subunit">
    <text evidence="2">Interacts with ribosomal protein uL14 (rplN).</text>
</comment>
<dbReference type="SUPFAM" id="SSF81301">
    <property type="entry name" value="Nucleotidyltransferase"/>
    <property type="match status" value="1"/>
</dbReference>
<protein>
    <recommendedName>
        <fullName evidence="2">Ribosomal silencing factor RsfS</fullName>
    </recommendedName>
</protein>
<comment type="similarity">
    <text evidence="1 2">Belongs to the Iojap/RsfS family.</text>
</comment>
<dbReference type="Pfam" id="PF02410">
    <property type="entry name" value="RsfS"/>
    <property type="match status" value="1"/>
</dbReference>
<evidence type="ECO:0000256" key="2">
    <source>
        <dbReference type="HAMAP-Rule" id="MF_01477"/>
    </source>
</evidence>
<keyword evidence="2" id="KW-0810">Translation regulation</keyword>
<dbReference type="InterPro" id="IPR004394">
    <property type="entry name" value="Iojap/RsfS/C7orf30"/>
</dbReference>
<accession>A0A1M7T8D6</accession>
<dbReference type="PANTHER" id="PTHR21043:SF0">
    <property type="entry name" value="MITOCHONDRIAL ASSEMBLY OF RIBOSOMAL LARGE SUBUNIT PROTEIN 1"/>
    <property type="match status" value="1"/>
</dbReference>
<name>A0A1M7T8D6_9BACT</name>
<organism evidence="3 4">
    <name type="scientific">Desulfovibrio litoralis DSM 11393</name>
    <dbReference type="NCBI Taxonomy" id="1121455"/>
    <lineage>
        <taxon>Bacteria</taxon>
        <taxon>Pseudomonadati</taxon>
        <taxon>Thermodesulfobacteriota</taxon>
        <taxon>Desulfovibrionia</taxon>
        <taxon>Desulfovibrionales</taxon>
        <taxon>Desulfovibrionaceae</taxon>
        <taxon>Desulfovibrio</taxon>
    </lineage>
</organism>
<reference evidence="3 4" key="1">
    <citation type="submission" date="2016-12" db="EMBL/GenBank/DDBJ databases">
        <authorList>
            <person name="Song W.-J."/>
            <person name="Kurnit D.M."/>
        </authorList>
    </citation>
    <scope>NUCLEOTIDE SEQUENCE [LARGE SCALE GENOMIC DNA]</scope>
    <source>
        <strain evidence="3 4">DSM 11393</strain>
    </source>
</reference>
<evidence type="ECO:0000256" key="1">
    <source>
        <dbReference type="ARBA" id="ARBA00010574"/>
    </source>
</evidence>
<sequence length="131" mass="15226">MMIEKPKKYSLLPSVEKTQFILDWMREKKAQELVAIDLKSVTQKQSLAFETIVILSANSIRHAQGLADYLLECAGKEGFEYFRMEGYQSGTWILLDLNDIIVNIFQPEERELYRLEDLWGNAEFICDERAG</sequence>
<dbReference type="PANTHER" id="PTHR21043">
    <property type="entry name" value="IOJAP SUPERFAMILY ORTHOLOG"/>
    <property type="match status" value="1"/>
</dbReference>
<dbReference type="GO" id="GO:0017148">
    <property type="term" value="P:negative regulation of translation"/>
    <property type="evidence" value="ECO:0007669"/>
    <property type="project" value="UniProtKB-UniRule"/>
</dbReference>
<keyword evidence="2" id="KW-0678">Repressor</keyword>
<evidence type="ECO:0000313" key="3">
    <source>
        <dbReference type="EMBL" id="SHN67005.1"/>
    </source>
</evidence>
<dbReference type="NCBIfam" id="TIGR00090">
    <property type="entry name" value="rsfS_iojap_ybeB"/>
    <property type="match status" value="1"/>
</dbReference>
<keyword evidence="2" id="KW-0963">Cytoplasm</keyword>
<dbReference type="RefSeq" id="WP_245791002.1">
    <property type="nucleotide sequence ID" value="NZ_FRDI01000008.1"/>
</dbReference>
<dbReference type="GO" id="GO:0042256">
    <property type="term" value="P:cytosolic ribosome assembly"/>
    <property type="evidence" value="ECO:0007669"/>
    <property type="project" value="UniProtKB-UniRule"/>
</dbReference>
<comment type="subcellular location">
    <subcellularLocation>
        <location evidence="2">Cytoplasm</location>
    </subcellularLocation>
</comment>
<dbReference type="EMBL" id="FRDI01000008">
    <property type="protein sequence ID" value="SHN67005.1"/>
    <property type="molecule type" value="Genomic_DNA"/>
</dbReference>
<dbReference type="AlphaFoldDB" id="A0A1M7T8D6"/>
<dbReference type="HAMAP" id="MF_01477">
    <property type="entry name" value="Iojap_RsfS"/>
    <property type="match status" value="1"/>
</dbReference>
<proteinExistence type="inferred from homology"/>
<dbReference type="STRING" id="1121455.SAMN02745728_01721"/>
<dbReference type="GO" id="GO:0005737">
    <property type="term" value="C:cytoplasm"/>
    <property type="evidence" value="ECO:0007669"/>
    <property type="project" value="UniProtKB-SubCell"/>
</dbReference>
<evidence type="ECO:0000313" key="4">
    <source>
        <dbReference type="Proteomes" id="UP000186469"/>
    </source>
</evidence>
<dbReference type="InterPro" id="IPR043519">
    <property type="entry name" value="NT_sf"/>
</dbReference>
<dbReference type="Gene3D" id="3.30.460.10">
    <property type="entry name" value="Beta Polymerase, domain 2"/>
    <property type="match status" value="1"/>
</dbReference>
<dbReference type="Proteomes" id="UP000186469">
    <property type="component" value="Unassembled WGS sequence"/>
</dbReference>